<keyword evidence="7" id="KW-1185">Reference proteome</keyword>
<evidence type="ECO:0000256" key="4">
    <source>
        <dbReference type="SAM" id="MobiDB-lite"/>
    </source>
</evidence>
<feature type="region of interest" description="Disordered" evidence="4">
    <location>
        <begin position="650"/>
        <end position="678"/>
    </location>
</feature>
<proteinExistence type="predicted"/>
<name>A0A504YZ30_FASGI</name>
<gene>
    <name evidence="6" type="ORF">FGIG_04977</name>
</gene>
<reference evidence="6 7" key="1">
    <citation type="submission" date="2019-04" db="EMBL/GenBank/DDBJ databases">
        <title>Annotation for the trematode Fasciola gigantica.</title>
        <authorList>
            <person name="Choi Y.-J."/>
        </authorList>
    </citation>
    <scope>NUCLEOTIDE SEQUENCE [LARGE SCALE GENOMIC DNA]</scope>
    <source>
        <strain evidence="6">Uganda_cow_1</strain>
    </source>
</reference>
<feature type="domain" description="RRM" evidence="5">
    <location>
        <begin position="837"/>
        <end position="922"/>
    </location>
</feature>
<dbReference type="PROSITE" id="PS50102">
    <property type="entry name" value="RRM"/>
    <property type="match status" value="1"/>
</dbReference>
<dbReference type="Proteomes" id="UP000316759">
    <property type="component" value="Unassembled WGS sequence"/>
</dbReference>
<protein>
    <submittedName>
        <fullName evidence="6">RNA binding motif single stranded interacting</fullName>
    </submittedName>
</protein>
<dbReference type="OrthoDB" id="6277688at2759"/>
<feature type="compositionally biased region" description="Basic residues" evidence="4">
    <location>
        <begin position="129"/>
        <end position="146"/>
    </location>
</feature>
<evidence type="ECO:0000259" key="5">
    <source>
        <dbReference type="PROSITE" id="PS50102"/>
    </source>
</evidence>
<dbReference type="Pfam" id="PF00076">
    <property type="entry name" value="RRM_1"/>
    <property type="match status" value="1"/>
</dbReference>
<comment type="caution">
    <text evidence="6">The sequence shown here is derived from an EMBL/GenBank/DDBJ whole genome shotgun (WGS) entry which is preliminary data.</text>
</comment>
<feature type="compositionally biased region" description="Polar residues" evidence="4">
    <location>
        <begin position="960"/>
        <end position="972"/>
    </location>
</feature>
<dbReference type="SUPFAM" id="SSF54928">
    <property type="entry name" value="RNA-binding domain, RBD"/>
    <property type="match status" value="1"/>
</dbReference>
<organism evidence="6 7">
    <name type="scientific">Fasciola gigantica</name>
    <name type="common">Giant liver fluke</name>
    <dbReference type="NCBI Taxonomy" id="46835"/>
    <lineage>
        <taxon>Eukaryota</taxon>
        <taxon>Metazoa</taxon>
        <taxon>Spiralia</taxon>
        <taxon>Lophotrochozoa</taxon>
        <taxon>Platyhelminthes</taxon>
        <taxon>Trematoda</taxon>
        <taxon>Digenea</taxon>
        <taxon>Plagiorchiida</taxon>
        <taxon>Echinostomata</taxon>
        <taxon>Echinostomatoidea</taxon>
        <taxon>Fasciolidae</taxon>
        <taxon>Fasciola</taxon>
    </lineage>
</organism>
<dbReference type="Gene3D" id="3.30.70.330">
    <property type="match status" value="1"/>
</dbReference>
<accession>A0A504YZ30</accession>
<evidence type="ECO:0000256" key="2">
    <source>
        <dbReference type="ARBA" id="ARBA00022884"/>
    </source>
</evidence>
<evidence type="ECO:0000256" key="3">
    <source>
        <dbReference type="PROSITE-ProRule" id="PRU00176"/>
    </source>
</evidence>
<feature type="region of interest" description="Disordered" evidence="4">
    <location>
        <begin position="951"/>
        <end position="982"/>
    </location>
</feature>
<evidence type="ECO:0000256" key="1">
    <source>
        <dbReference type="ARBA" id="ARBA00022737"/>
    </source>
</evidence>
<dbReference type="InterPro" id="IPR000504">
    <property type="entry name" value="RRM_dom"/>
</dbReference>
<dbReference type="EMBL" id="SUNJ01006134">
    <property type="protein sequence ID" value="TPP63058.1"/>
    <property type="molecule type" value="Genomic_DNA"/>
</dbReference>
<evidence type="ECO:0000313" key="6">
    <source>
        <dbReference type="EMBL" id="TPP63058.1"/>
    </source>
</evidence>
<dbReference type="InterPro" id="IPR012677">
    <property type="entry name" value="Nucleotide-bd_a/b_plait_sf"/>
</dbReference>
<keyword evidence="1" id="KW-0677">Repeat</keyword>
<evidence type="ECO:0000313" key="7">
    <source>
        <dbReference type="Proteomes" id="UP000316759"/>
    </source>
</evidence>
<dbReference type="PANTHER" id="PTHR24012">
    <property type="entry name" value="RNA BINDING PROTEIN"/>
    <property type="match status" value="1"/>
</dbReference>
<feature type="compositionally biased region" description="Polar residues" evidence="4">
    <location>
        <begin position="650"/>
        <end position="674"/>
    </location>
</feature>
<dbReference type="GO" id="GO:0003723">
    <property type="term" value="F:RNA binding"/>
    <property type="evidence" value="ECO:0007669"/>
    <property type="project" value="UniProtKB-UniRule"/>
</dbReference>
<feature type="compositionally biased region" description="Low complexity" evidence="4">
    <location>
        <begin position="40"/>
        <end position="60"/>
    </location>
</feature>
<dbReference type="SMART" id="SM00360">
    <property type="entry name" value="RRM"/>
    <property type="match status" value="1"/>
</dbReference>
<keyword evidence="2 3" id="KW-0694">RNA-binding</keyword>
<sequence>MESSDRAPADTGAVGFLGEKASRSGDPVYIERDEHVMESRCTCSSTDSGRSSISSSQTSHCESDMVEKENNTKHIDKMLSVERSGVSDSHVDDSNEKDSVQDLDMYADVTLIPKTTGTIIVHPNESKGHVKRTSRSKGSKTAKTRKPTTSSKPQWIERNKRAVQNTALLPNPLLPNANCLCLQNVDTQGMLLDQPLYWFLPGFHYSQTNGPGVKNSSTDNKSMTPQLTSSPQMDGSTLMTTSWQSARYQTASPFAASATECPSVKVPGPNAQIESSAGIRLSDAKPNIGKSVYVPRATLSTKSQFYELSNVSALTDQVAKGQSEPSAFADPHNQNERITKTREMFETDRNEVLPYDFKMSMKANQNDGASLYLSSELVNSTKIRPILTTAEASRHAVVSPVPISICGSEPNDVSRSFFAGSILSGGNTTGQIIPNMVTYNGLSEPCVMPTNFVYVYSTDGQLFAIPSTSMIYPTHTALPNAEIGSISDSAYSSPAAILSAQTVHEVNLQPTFTANNFEIPNGLLTTGQELTLDSEATLTPQYGSLCTNHLALSGHVPPSFPPEVCQWSACSLPVDSEQGSSLTTSSQQQTSAQPILISSQNASMLAQNAYALNSPYMSRSVISNQSRRSIISSGERASREPLIVQSANALRTSQHSQTSNLGESMKPTRSSYEASSGLLGSAKHTGSLLGDSKSMVLHPISTFIDDLTRTGSNNQTGHVRQKKVSVHMKINIQMQCARIQVKNTPFNNLSLNHNIRRKPICTLCLYHSPFTEEQLHTLAPDKDLIRSVKLISGTEGEMYGFIDFINNLAARAALLHIKSVNSELYVNFAYESEKDPHNVYITNIPETWTASNVEDLKKIFQPYGQIATAIVMTKRSNNFCTGAGFVRFVRTEDAQRAIEGIRDAQIILDGGKGPLEVKLADRQKPTEDQNSLNDSVHSCLINGFSNTKSRTWKPLVDGNTPGSDVSSENQIDSGRPSGVPVSKKSGGCLLTANPVSPLLGFALNATNRGIRSANGMSVGQGLLPDAISLNALRCLNNPTSFALAFQNALANTSLVSPSILLPNPLNAVNISMSLSNESQSSNQSNVPVYRAQAQQISNFLSQTRGPRMSAGLLQNPPLPTSPLYQHQPGLIPLIRNPMDEMTLNTPTVGISGAHPQSAILGHALQPNGTWTTSALIPGMFASV</sequence>
<feature type="region of interest" description="Disordered" evidence="4">
    <location>
        <begin position="125"/>
        <end position="156"/>
    </location>
</feature>
<feature type="region of interest" description="Disordered" evidence="4">
    <location>
        <begin position="1"/>
        <end position="25"/>
    </location>
</feature>
<dbReference type="InterPro" id="IPR035979">
    <property type="entry name" value="RBD_domain_sf"/>
</dbReference>
<feature type="region of interest" description="Disordered" evidence="4">
    <location>
        <begin position="210"/>
        <end position="237"/>
    </location>
</feature>
<dbReference type="AlphaFoldDB" id="A0A504YZ30"/>
<dbReference type="STRING" id="46835.A0A504YZ30"/>
<feature type="region of interest" description="Disordered" evidence="4">
    <location>
        <begin position="40"/>
        <end position="67"/>
    </location>
</feature>